<dbReference type="Pfam" id="PF09483">
    <property type="entry name" value="HpaP"/>
    <property type="match status" value="1"/>
</dbReference>
<keyword evidence="3" id="KW-1185">Reference proteome</keyword>
<dbReference type="Proteomes" id="UP000196573">
    <property type="component" value="Unassembled WGS sequence"/>
</dbReference>
<dbReference type="EMBL" id="FWPT01000003">
    <property type="protein sequence ID" value="SMA42377.1"/>
    <property type="molecule type" value="Genomic_DNA"/>
</dbReference>
<evidence type="ECO:0000313" key="3">
    <source>
        <dbReference type="Proteomes" id="UP000196573"/>
    </source>
</evidence>
<dbReference type="RefSeq" id="WP_087108332.1">
    <property type="nucleotide sequence ID" value="NZ_CBCSCN010000009.1"/>
</dbReference>
<reference evidence="2 3" key="1">
    <citation type="submission" date="2017-03" db="EMBL/GenBank/DDBJ databases">
        <authorList>
            <person name="Afonso C.L."/>
            <person name="Miller P.J."/>
            <person name="Scott M.A."/>
            <person name="Spackman E."/>
            <person name="Goraichik I."/>
            <person name="Dimitrov K.M."/>
            <person name="Suarez D.L."/>
            <person name="Swayne D.E."/>
        </authorList>
    </citation>
    <scope>NUCLEOTIDE SEQUENCE [LARGE SCALE GENOMIC DNA]</scope>
    <source>
        <strain evidence="2">SB41UT1</strain>
    </source>
</reference>
<protein>
    <submittedName>
        <fullName evidence="2">Uncharacterized protein</fullName>
    </submittedName>
</protein>
<gene>
    <name evidence="2" type="ORF">EHSB41UT_01424</name>
</gene>
<name>A0A1X7AHV3_9GAMM</name>
<evidence type="ECO:0000313" key="2">
    <source>
        <dbReference type="EMBL" id="SMA42377.1"/>
    </source>
</evidence>
<proteinExistence type="predicted"/>
<dbReference type="OrthoDB" id="6194386at2"/>
<feature type="region of interest" description="Disordered" evidence="1">
    <location>
        <begin position="225"/>
        <end position="257"/>
    </location>
</feature>
<accession>A0A1X7AHV3</accession>
<feature type="region of interest" description="Disordered" evidence="1">
    <location>
        <begin position="1"/>
        <end position="116"/>
    </location>
</feature>
<dbReference type="InterPro" id="IPR013390">
    <property type="entry name" value="T3SS_HpaP"/>
</dbReference>
<dbReference type="AlphaFoldDB" id="A0A1X7AHV3"/>
<organism evidence="2 3">
    <name type="scientific">Parendozoicomonas haliclonae</name>
    <dbReference type="NCBI Taxonomy" id="1960125"/>
    <lineage>
        <taxon>Bacteria</taxon>
        <taxon>Pseudomonadati</taxon>
        <taxon>Pseudomonadota</taxon>
        <taxon>Gammaproteobacteria</taxon>
        <taxon>Oceanospirillales</taxon>
        <taxon>Endozoicomonadaceae</taxon>
        <taxon>Parendozoicomonas</taxon>
    </lineage>
</organism>
<evidence type="ECO:0000256" key="1">
    <source>
        <dbReference type="SAM" id="MobiDB-lite"/>
    </source>
</evidence>
<feature type="compositionally biased region" description="Basic and acidic residues" evidence="1">
    <location>
        <begin position="19"/>
        <end position="112"/>
    </location>
</feature>
<sequence>MSSVQGAPANRPSGPPEGGRPDEKSMDAAQKKEAEKSVHAFDKALNDKKMPGDRREHPQGDHPLKGKQQKPEDLLQKPRQQAADHKGEKKEGLEDLFRHVHSKKKEETKEESDTALMADAGKSLEARIGKTAEAQAVDNKAMIDKIEKIADRIMVSNAADVKQVKVDFKDGVLPGTEVMIRKDATGKLQIEFTTTSADSFNFLNKGEQALMDTLTRKMGGYVSVDIKMQSGSDQDTGDGRSREQYQADEDDKDKKDD</sequence>